<dbReference type="EMBL" id="LFZO01000396">
    <property type="protein sequence ID" value="KXT08833.1"/>
    <property type="molecule type" value="Genomic_DNA"/>
</dbReference>
<dbReference type="Pfam" id="PF05978">
    <property type="entry name" value="UNC-93"/>
    <property type="match status" value="1"/>
</dbReference>
<feature type="transmembrane region" description="Helical" evidence="5">
    <location>
        <begin position="217"/>
        <end position="237"/>
    </location>
</feature>
<reference evidence="6 7" key="1">
    <citation type="submission" date="2015-07" db="EMBL/GenBank/DDBJ databases">
        <title>Comparative genomics of the Sigatoka disease complex on banana suggests a link between parallel evolutionary changes in Pseudocercospora fijiensis and Pseudocercospora eumusae and increased virulence on the banana host.</title>
        <authorList>
            <person name="Chang T.-C."/>
            <person name="Salvucci A."/>
            <person name="Crous P.W."/>
            <person name="Stergiopoulos I."/>
        </authorList>
    </citation>
    <scope>NUCLEOTIDE SEQUENCE [LARGE SCALE GENOMIC DNA]</scope>
    <source>
        <strain evidence="6 7">CBS 116634</strain>
    </source>
</reference>
<dbReference type="SUPFAM" id="SSF103473">
    <property type="entry name" value="MFS general substrate transporter"/>
    <property type="match status" value="1"/>
</dbReference>
<evidence type="ECO:0000313" key="6">
    <source>
        <dbReference type="EMBL" id="KXT08833.1"/>
    </source>
</evidence>
<sequence>MPQSLVQYAWTLDRPRASHIGIVPRQMVSSGANNITVLIMARTNSILRLNHPFTQNFIAGSILFCLPGIYLALTGLGAGGGKPSSQQVAANVNAILYGAFFLTGWFGGAIFNLIGPRWTVLLGSIGYALYTGGLWYYDRTGNSWLAYLGGAIDGVSGGLLWASVNAIAYSYAEEMDKALYMTIQWTLCEGGSTIAALVALGINMHAESQNAGAPNPVYIVFIVIQVFAMVLAVTLLVRPKTIIRSDGTHLALFDAPAIKTELSGIIHMLRDYKFMLLLPPIFAAEMALALQSSLNGYYFNLRTRSLNNVMFNFIQLPASFGMTYILDNERFGRRRVRCLIGITLMSAITLSICAAEAAWLVKNDIDRSRPGPSVDWTDSRFGSPFAIYTIYGSVYSIYQIAVQYVICTLTNEPERLSRMAGVFRGGTAFGMMFSFILDGHGVSYVGQLSFQFACYAVGIVFLYYVAIKWSTDSNYFHEDKVIVPEHVKQEAQAAGCGGEEEHETIETREVVGKK</sequence>
<evidence type="ECO:0008006" key="8">
    <source>
        <dbReference type="Google" id="ProtNLM"/>
    </source>
</evidence>
<dbReference type="OrthoDB" id="3634956at2759"/>
<evidence type="ECO:0000256" key="3">
    <source>
        <dbReference type="ARBA" id="ARBA00022989"/>
    </source>
</evidence>
<dbReference type="GO" id="GO:0016020">
    <property type="term" value="C:membrane"/>
    <property type="evidence" value="ECO:0007669"/>
    <property type="project" value="UniProtKB-SubCell"/>
</dbReference>
<dbReference type="InterPro" id="IPR051617">
    <property type="entry name" value="UNC-93-like_regulator"/>
</dbReference>
<feature type="transmembrane region" description="Helical" evidence="5">
    <location>
        <begin position="94"/>
        <end position="114"/>
    </location>
</feature>
<feature type="transmembrane region" description="Helical" evidence="5">
    <location>
        <begin position="338"/>
        <end position="361"/>
    </location>
</feature>
<feature type="transmembrane region" description="Helical" evidence="5">
    <location>
        <begin position="449"/>
        <end position="467"/>
    </location>
</feature>
<feature type="transmembrane region" description="Helical" evidence="5">
    <location>
        <begin position="274"/>
        <end position="294"/>
    </location>
</feature>
<dbReference type="PANTHER" id="PTHR23294">
    <property type="entry name" value="ET TRANSLATION PRODUCT-RELATED"/>
    <property type="match status" value="1"/>
</dbReference>
<name>A0A139I2C5_9PEZI</name>
<evidence type="ECO:0000256" key="2">
    <source>
        <dbReference type="ARBA" id="ARBA00022692"/>
    </source>
</evidence>
<protein>
    <recommendedName>
        <fullName evidence="8">Major facilitator superfamily (MFS) profile domain-containing protein</fullName>
    </recommendedName>
</protein>
<gene>
    <name evidence="6" type="ORF">AC579_8305</name>
</gene>
<keyword evidence="7" id="KW-1185">Reference proteome</keyword>
<comment type="subcellular location">
    <subcellularLocation>
        <location evidence="1">Membrane</location>
        <topology evidence="1">Multi-pass membrane protein</topology>
    </subcellularLocation>
</comment>
<evidence type="ECO:0000256" key="5">
    <source>
        <dbReference type="SAM" id="Phobius"/>
    </source>
</evidence>
<feature type="transmembrane region" description="Helical" evidence="5">
    <location>
        <begin position="120"/>
        <end position="137"/>
    </location>
</feature>
<dbReference type="AlphaFoldDB" id="A0A139I2C5"/>
<keyword evidence="4 5" id="KW-0472">Membrane</keyword>
<dbReference type="InterPro" id="IPR036259">
    <property type="entry name" value="MFS_trans_sf"/>
</dbReference>
<keyword evidence="3 5" id="KW-1133">Transmembrane helix</keyword>
<dbReference type="PANTHER" id="PTHR23294:SF59">
    <property type="entry name" value="UNC93-LIKE PROTEIN C922.05C"/>
    <property type="match status" value="1"/>
</dbReference>
<dbReference type="InterPro" id="IPR010291">
    <property type="entry name" value="Ion_channel_UNC-93"/>
</dbReference>
<evidence type="ECO:0000256" key="4">
    <source>
        <dbReference type="ARBA" id="ARBA00023136"/>
    </source>
</evidence>
<dbReference type="Gene3D" id="1.20.1250.20">
    <property type="entry name" value="MFS general substrate transporter like domains"/>
    <property type="match status" value="2"/>
</dbReference>
<feature type="transmembrane region" description="Helical" evidence="5">
    <location>
        <begin position="53"/>
        <end position="73"/>
    </location>
</feature>
<feature type="transmembrane region" description="Helical" evidence="5">
    <location>
        <begin position="419"/>
        <end position="437"/>
    </location>
</feature>
<feature type="transmembrane region" description="Helical" evidence="5">
    <location>
        <begin position="381"/>
        <end position="407"/>
    </location>
</feature>
<feature type="transmembrane region" description="Helical" evidence="5">
    <location>
        <begin position="144"/>
        <end position="172"/>
    </location>
</feature>
<proteinExistence type="predicted"/>
<evidence type="ECO:0000256" key="1">
    <source>
        <dbReference type="ARBA" id="ARBA00004141"/>
    </source>
</evidence>
<accession>A0A139I2C5</accession>
<keyword evidence="2 5" id="KW-0812">Transmembrane</keyword>
<organism evidence="6 7">
    <name type="scientific">Pseudocercospora musae</name>
    <dbReference type="NCBI Taxonomy" id="113226"/>
    <lineage>
        <taxon>Eukaryota</taxon>
        <taxon>Fungi</taxon>
        <taxon>Dikarya</taxon>
        <taxon>Ascomycota</taxon>
        <taxon>Pezizomycotina</taxon>
        <taxon>Dothideomycetes</taxon>
        <taxon>Dothideomycetidae</taxon>
        <taxon>Mycosphaerellales</taxon>
        <taxon>Mycosphaerellaceae</taxon>
        <taxon>Pseudocercospora</taxon>
    </lineage>
</organism>
<comment type="caution">
    <text evidence="6">The sequence shown here is derived from an EMBL/GenBank/DDBJ whole genome shotgun (WGS) entry which is preliminary data.</text>
</comment>
<dbReference type="Proteomes" id="UP000073492">
    <property type="component" value="Unassembled WGS sequence"/>
</dbReference>
<evidence type="ECO:0000313" key="7">
    <source>
        <dbReference type="Proteomes" id="UP000073492"/>
    </source>
</evidence>